<evidence type="ECO:0000313" key="1">
    <source>
        <dbReference type="EMBL" id="XDG30878.1"/>
    </source>
</evidence>
<dbReference type="EMBL" id="PP934186">
    <property type="protein sequence ID" value="XDG30878.1"/>
    <property type="molecule type" value="Genomic_DNA"/>
</dbReference>
<sequence length="83" mass="9474">MINLNTNLTFDKAYNLVQYYTTPYKKGKLKGRTPLETCENGFTSYANAVKVLEQYVRMGEYTTPSKHALAKDLLTKIKGEMIC</sequence>
<proteinExistence type="predicted"/>
<name>A0AB39AJC2_9CAUD</name>
<organism evidence="1">
    <name type="scientific">Vibrio phage P018-4</name>
    <dbReference type="NCBI Taxonomy" id="3229728"/>
    <lineage>
        <taxon>Viruses</taxon>
        <taxon>Duplodnaviria</taxon>
        <taxon>Heunggongvirae</taxon>
        <taxon>Uroviricota</taxon>
        <taxon>Caudoviricetes</taxon>
    </lineage>
</organism>
<reference evidence="1" key="1">
    <citation type="submission" date="2024-06" db="EMBL/GenBank/DDBJ databases">
        <authorList>
            <person name="Yang R."/>
        </authorList>
    </citation>
    <scope>NUCLEOTIDE SEQUENCE</scope>
</reference>
<protein>
    <submittedName>
        <fullName evidence="1">Uncharacterized protein</fullName>
    </submittedName>
</protein>
<accession>A0AB39AJC2</accession>